<protein>
    <submittedName>
        <fullName evidence="1">Uncharacterized protein</fullName>
    </submittedName>
</protein>
<dbReference type="InterPro" id="IPR036116">
    <property type="entry name" value="FN3_sf"/>
</dbReference>
<dbReference type="AlphaFoldDB" id="A0AAV6TF89"/>
<accession>A0AAV6TF89</accession>
<evidence type="ECO:0000313" key="2">
    <source>
        <dbReference type="Proteomes" id="UP000827092"/>
    </source>
</evidence>
<feature type="non-terminal residue" evidence="1">
    <location>
        <position position="1"/>
    </location>
</feature>
<evidence type="ECO:0000313" key="1">
    <source>
        <dbReference type="EMBL" id="KAG8157147.1"/>
    </source>
</evidence>
<dbReference type="SUPFAM" id="SSF49265">
    <property type="entry name" value="Fibronectin type III"/>
    <property type="match status" value="1"/>
</dbReference>
<gene>
    <name evidence="1" type="ORF">JTE90_025041</name>
</gene>
<name>A0AAV6TF89_9ARAC</name>
<keyword evidence="2" id="KW-1185">Reference proteome</keyword>
<proteinExistence type="predicted"/>
<sequence>IRVLDNSSHLHSHISTNASAMSLTLTNLTAGSVYGIKAAAMTATGNGALFAFCLSQNRIWHSNFLQ</sequence>
<comment type="caution">
    <text evidence="1">The sequence shown here is derived from an EMBL/GenBank/DDBJ whole genome shotgun (WGS) entry which is preliminary data.</text>
</comment>
<reference evidence="1 2" key="1">
    <citation type="journal article" date="2022" name="Nat. Ecol. Evol.">
        <title>A masculinizing supergene underlies an exaggerated male reproductive morph in a spider.</title>
        <authorList>
            <person name="Hendrickx F."/>
            <person name="De Corte Z."/>
            <person name="Sonet G."/>
            <person name="Van Belleghem S.M."/>
            <person name="Kostlbacher S."/>
            <person name="Vangestel C."/>
        </authorList>
    </citation>
    <scope>NUCLEOTIDE SEQUENCE [LARGE SCALE GENOMIC DNA]</scope>
    <source>
        <strain evidence="1">W744_W776</strain>
    </source>
</reference>
<dbReference type="EMBL" id="JAFNEN010005992">
    <property type="protein sequence ID" value="KAG8157147.1"/>
    <property type="molecule type" value="Genomic_DNA"/>
</dbReference>
<organism evidence="1 2">
    <name type="scientific">Oedothorax gibbosus</name>
    <dbReference type="NCBI Taxonomy" id="931172"/>
    <lineage>
        <taxon>Eukaryota</taxon>
        <taxon>Metazoa</taxon>
        <taxon>Ecdysozoa</taxon>
        <taxon>Arthropoda</taxon>
        <taxon>Chelicerata</taxon>
        <taxon>Arachnida</taxon>
        <taxon>Araneae</taxon>
        <taxon>Araneomorphae</taxon>
        <taxon>Entelegynae</taxon>
        <taxon>Araneoidea</taxon>
        <taxon>Linyphiidae</taxon>
        <taxon>Erigoninae</taxon>
        <taxon>Oedothorax</taxon>
    </lineage>
</organism>
<dbReference type="Proteomes" id="UP000827092">
    <property type="component" value="Unassembled WGS sequence"/>
</dbReference>